<feature type="non-terminal residue" evidence="1">
    <location>
        <position position="132"/>
    </location>
</feature>
<name>A0A087U4G0_STEMI</name>
<protein>
    <submittedName>
        <fullName evidence="1">Uncharacterized protein</fullName>
    </submittedName>
</protein>
<gene>
    <name evidence="1" type="ORF">X975_00615</name>
</gene>
<evidence type="ECO:0000313" key="2">
    <source>
        <dbReference type="Proteomes" id="UP000054359"/>
    </source>
</evidence>
<evidence type="ECO:0000313" key="1">
    <source>
        <dbReference type="EMBL" id="KFM72249.1"/>
    </source>
</evidence>
<sequence>MEAIKRQYLLKETQVREEIIEITLGFPLQKQSQVIEILIVIDHIIDTIQIQEQIPNVKMQRKGKIMNFTIKALHSQLTQIMIFVLFEVSKETRNVVKENLKIRKIMALVKIQDIILENRLRKKTLLSQLSCI</sequence>
<dbReference type="Proteomes" id="UP000054359">
    <property type="component" value="Unassembled WGS sequence"/>
</dbReference>
<dbReference type="EMBL" id="KK118105">
    <property type="protein sequence ID" value="KFM72249.1"/>
    <property type="molecule type" value="Genomic_DNA"/>
</dbReference>
<proteinExistence type="predicted"/>
<dbReference type="AlphaFoldDB" id="A0A087U4G0"/>
<keyword evidence="2" id="KW-1185">Reference proteome</keyword>
<accession>A0A087U4G0</accession>
<organism evidence="1 2">
    <name type="scientific">Stegodyphus mimosarum</name>
    <name type="common">African social velvet spider</name>
    <dbReference type="NCBI Taxonomy" id="407821"/>
    <lineage>
        <taxon>Eukaryota</taxon>
        <taxon>Metazoa</taxon>
        <taxon>Ecdysozoa</taxon>
        <taxon>Arthropoda</taxon>
        <taxon>Chelicerata</taxon>
        <taxon>Arachnida</taxon>
        <taxon>Araneae</taxon>
        <taxon>Araneomorphae</taxon>
        <taxon>Entelegynae</taxon>
        <taxon>Eresoidea</taxon>
        <taxon>Eresidae</taxon>
        <taxon>Stegodyphus</taxon>
    </lineage>
</organism>
<reference evidence="1 2" key="1">
    <citation type="submission" date="2013-11" db="EMBL/GenBank/DDBJ databases">
        <title>Genome sequencing of Stegodyphus mimosarum.</title>
        <authorList>
            <person name="Bechsgaard J."/>
        </authorList>
    </citation>
    <scope>NUCLEOTIDE SEQUENCE [LARGE SCALE GENOMIC DNA]</scope>
</reference>